<dbReference type="InterPro" id="IPR001611">
    <property type="entry name" value="Leu-rich_rpt"/>
</dbReference>
<protein>
    <submittedName>
        <fullName evidence="11">Uncharacterized protein</fullName>
    </submittedName>
</protein>
<evidence type="ECO:0000313" key="11">
    <source>
        <dbReference type="EnsemblPlants" id="TuG1812G0700006080.01.T01.cds364982"/>
    </source>
</evidence>
<dbReference type="InterPro" id="IPR032675">
    <property type="entry name" value="LRR_dom_sf"/>
</dbReference>
<reference evidence="11" key="2">
    <citation type="submission" date="2018-03" db="EMBL/GenBank/DDBJ databases">
        <title>The Triticum urartu genome reveals the dynamic nature of wheat genome evolution.</title>
        <authorList>
            <person name="Ling H."/>
            <person name="Ma B."/>
            <person name="Shi X."/>
            <person name="Liu H."/>
            <person name="Dong L."/>
            <person name="Sun H."/>
            <person name="Cao Y."/>
            <person name="Gao Q."/>
            <person name="Zheng S."/>
            <person name="Li Y."/>
            <person name="Yu Y."/>
            <person name="Du H."/>
            <person name="Qi M."/>
            <person name="Li Y."/>
            <person name="Yu H."/>
            <person name="Cui Y."/>
            <person name="Wang N."/>
            <person name="Chen C."/>
            <person name="Wu H."/>
            <person name="Zhao Y."/>
            <person name="Zhang J."/>
            <person name="Li Y."/>
            <person name="Zhou W."/>
            <person name="Zhang B."/>
            <person name="Hu W."/>
            <person name="Eijk M."/>
            <person name="Tang J."/>
            <person name="Witsenboer H."/>
            <person name="Zhao S."/>
            <person name="Li Z."/>
            <person name="Zhang A."/>
            <person name="Wang D."/>
            <person name="Liang C."/>
        </authorList>
    </citation>
    <scope>NUCLEOTIDE SEQUENCE [LARGE SCALE GENOMIC DNA]</scope>
    <source>
        <strain evidence="11">cv. G1812</strain>
    </source>
</reference>
<dbReference type="SUPFAM" id="SSF52058">
    <property type="entry name" value="L domain-like"/>
    <property type="match status" value="1"/>
</dbReference>
<comment type="subcellular location">
    <subcellularLocation>
        <location evidence="1">Membrane</location>
        <topology evidence="1">Single-pass type I membrane protein</topology>
    </subcellularLocation>
</comment>
<evidence type="ECO:0000256" key="8">
    <source>
        <dbReference type="ARBA" id="ARBA00022989"/>
    </source>
</evidence>
<keyword evidence="3" id="KW-0433">Leucine-rich repeat</keyword>
<evidence type="ECO:0000256" key="2">
    <source>
        <dbReference type="ARBA" id="ARBA00009592"/>
    </source>
</evidence>
<dbReference type="PANTHER" id="PTHR48063">
    <property type="entry name" value="LRR RECEPTOR-LIKE KINASE"/>
    <property type="match status" value="1"/>
</dbReference>
<accession>A0A8R7R5C5</accession>
<keyword evidence="7" id="KW-0677">Repeat</keyword>
<dbReference type="GO" id="GO:0016020">
    <property type="term" value="C:membrane"/>
    <property type="evidence" value="ECO:0007669"/>
    <property type="project" value="UniProtKB-SubCell"/>
</dbReference>
<proteinExistence type="inferred from homology"/>
<comment type="similarity">
    <text evidence="2">Belongs to the RLP family.</text>
</comment>
<dbReference type="Proteomes" id="UP000015106">
    <property type="component" value="Chromosome 7"/>
</dbReference>
<evidence type="ECO:0000256" key="3">
    <source>
        <dbReference type="ARBA" id="ARBA00022614"/>
    </source>
</evidence>
<dbReference type="GO" id="GO:0009742">
    <property type="term" value="P:brassinosteroid mediated signaling pathway"/>
    <property type="evidence" value="ECO:0007669"/>
    <property type="project" value="UniProtKB-KW"/>
</dbReference>
<reference evidence="12" key="1">
    <citation type="journal article" date="2013" name="Nature">
        <title>Draft genome of the wheat A-genome progenitor Triticum urartu.</title>
        <authorList>
            <person name="Ling H.Q."/>
            <person name="Zhao S."/>
            <person name="Liu D."/>
            <person name="Wang J."/>
            <person name="Sun H."/>
            <person name="Zhang C."/>
            <person name="Fan H."/>
            <person name="Li D."/>
            <person name="Dong L."/>
            <person name="Tao Y."/>
            <person name="Gao C."/>
            <person name="Wu H."/>
            <person name="Li Y."/>
            <person name="Cui Y."/>
            <person name="Guo X."/>
            <person name="Zheng S."/>
            <person name="Wang B."/>
            <person name="Yu K."/>
            <person name="Liang Q."/>
            <person name="Yang W."/>
            <person name="Lou X."/>
            <person name="Chen J."/>
            <person name="Feng M."/>
            <person name="Jian J."/>
            <person name="Zhang X."/>
            <person name="Luo G."/>
            <person name="Jiang Y."/>
            <person name="Liu J."/>
            <person name="Wang Z."/>
            <person name="Sha Y."/>
            <person name="Zhang B."/>
            <person name="Wu H."/>
            <person name="Tang D."/>
            <person name="Shen Q."/>
            <person name="Xue P."/>
            <person name="Zou S."/>
            <person name="Wang X."/>
            <person name="Liu X."/>
            <person name="Wang F."/>
            <person name="Yang Y."/>
            <person name="An X."/>
            <person name="Dong Z."/>
            <person name="Zhang K."/>
            <person name="Zhang X."/>
            <person name="Luo M.C."/>
            <person name="Dvorak J."/>
            <person name="Tong Y."/>
            <person name="Wang J."/>
            <person name="Yang H."/>
            <person name="Li Z."/>
            <person name="Wang D."/>
            <person name="Zhang A."/>
            <person name="Wang J."/>
        </authorList>
    </citation>
    <scope>NUCLEOTIDE SEQUENCE</scope>
    <source>
        <strain evidence="12">cv. G1812</strain>
    </source>
</reference>
<name>A0A8R7R5C5_TRIUA</name>
<evidence type="ECO:0000256" key="6">
    <source>
        <dbReference type="ARBA" id="ARBA00022729"/>
    </source>
</evidence>
<dbReference type="AlphaFoldDB" id="A0A8R7R5C5"/>
<keyword evidence="4" id="KW-1070">Brassinosteroid signaling pathway</keyword>
<keyword evidence="5" id="KW-0812">Transmembrane</keyword>
<sequence>MTTVISERTAEDYNFEESIPVIMKDQKRDYNFQLYKLLVNLDLSSNSLTGHIPEGISLLIGLTNLNLSSNQLMGEIPNQIGNLKHLESMDISYNEFSGAIPSSLSALTSLRHLNLSYNNLSGPIPSGPQLQILDNQMYI</sequence>
<evidence type="ECO:0000256" key="4">
    <source>
        <dbReference type="ARBA" id="ARBA00022626"/>
    </source>
</evidence>
<dbReference type="Pfam" id="PF13855">
    <property type="entry name" value="LRR_8"/>
    <property type="match status" value="1"/>
</dbReference>
<evidence type="ECO:0000256" key="5">
    <source>
        <dbReference type="ARBA" id="ARBA00022692"/>
    </source>
</evidence>
<dbReference type="EnsemblPlants" id="TuG1812G0700006080.01.T01">
    <property type="protein sequence ID" value="TuG1812G0700006080.01.T01.cds364982"/>
    <property type="gene ID" value="TuG1812G0700006080.01"/>
</dbReference>
<evidence type="ECO:0000256" key="7">
    <source>
        <dbReference type="ARBA" id="ARBA00022737"/>
    </source>
</evidence>
<keyword evidence="10" id="KW-0325">Glycoprotein</keyword>
<evidence type="ECO:0000256" key="1">
    <source>
        <dbReference type="ARBA" id="ARBA00004479"/>
    </source>
</evidence>
<keyword evidence="8" id="KW-1133">Transmembrane helix</keyword>
<dbReference type="PANTHER" id="PTHR48063:SF22">
    <property type="entry name" value="HCRVF1 PROTEIN-LIKE"/>
    <property type="match status" value="1"/>
</dbReference>
<reference evidence="11" key="3">
    <citation type="submission" date="2022-06" db="UniProtKB">
        <authorList>
            <consortium name="EnsemblPlants"/>
        </authorList>
    </citation>
    <scope>IDENTIFICATION</scope>
</reference>
<dbReference type="FunFam" id="3.80.10.10:FF:000111">
    <property type="entry name" value="LRR receptor-like serine/threonine-protein kinase ERECTA"/>
    <property type="match status" value="1"/>
</dbReference>
<keyword evidence="6" id="KW-0732">Signal</keyword>
<evidence type="ECO:0000313" key="12">
    <source>
        <dbReference type="Proteomes" id="UP000015106"/>
    </source>
</evidence>
<dbReference type="PRINTS" id="PR00019">
    <property type="entry name" value="LEURICHRPT"/>
</dbReference>
<dbReference type="InterPro" id="IPR046956">
    <property type="entry name" value="RLP23-like"/>
</dbReference>
<organism evidence="11 12">
    <name type="scientific">Triticum urartu</name>
    <name type="common">Red wild einkorn</name>
    <name type="synonym">Crithodium urartu</name>
    <dbReference type="NCBI Taxonomy" id="4572"/>
    <lineage>
        <taxon>Eukaryota</taxon>
        <taxon>Viridiplantae</taxon>
        <taxon>Streptophyta</taxon>
        <taxon>Embryophyta</taxon>
        <taxon>Tracheophyta</taxon>
        <taxon>Spermatophyta</taxon>
        <taxon>Magnoliopsida</taxon>
        <taxon>Liliopsida</taxon>
        <taxon>Poales</taxon>
        <taxon>Poaceae</taxon>
        <taxon>BOP clade</taxon>
        <taxon>Pooideae</taxon>
        <taxon>Triticodae</taxon>
        <taxon>Triticeae</taxon>
        <taxon>Triticinae</taxon>
        <taxon>Triticum</taxon>
    </lineage>
</organism>
<dbReference type="Gene3D" id="3.80.10.10">
    <property type="entry name" value="Ribonuclease Inhibitor"/>
    <property type="match status" value="1"/>
</dbReference>
<dbReference type="Gramene" id="TuG1812G0700006080.01.T01">
    <property type="protein sequence ID" value="TuG1812G0700006080.01.T01.cds364982"/>
    <property type="gene ID" value="TuG1812G0700006080.01"/>
</dbReference>
<dbReference type="PROSITE" id="PS51450">
    <property type="entry name" value="LRR"/>
    <property type="match status" value="1"/>
</dbReference>
<keyword evidence="12" id="KW-1185">Reference proteome</keyword>
<keyword evidence="9" id="KW-0472">Membrane</keyword>
<dbReference type="Pfam" id="PF00560">
    <property type="entry name" value="LRR_1"/>
    <property type="match status" value="1"/>
</dbReference>
<evidence type="ECO:0000256" key="10">
    <source>
        <dbReference type="ARBA" id="ARBA00023180"/>
    </source>
</evidence>
<evidence type="ECO:0000256" key="9">
    <source>
        <dbReference type="ARBA" id="ARBA00023136"/>
    </source>
</evidence>